<proteinExistence type="predicted"/>
<sequence length="166" mass="19932">MIWMAHPGCKEVIKRAWNQDLSGSRAFNLAQKLKITRNELKTWNKNTFGNLFERKKRLESELEELQGGIEDQHSREKEKKVRTEMIEILEQEQLLWLQKSRSNWIVQGERNTKFYHTVTNRRRARNKITNILRQNGQKTEDPNEIEQEFMEHFQKVFSSNEDASEQ</sequence>
<gene>
    <name evidence="1" type="ORF">COLO4_25567</name>
</gene>
<dbReference type="Proteomes" id="UP000187203">
    <property type="component" value="Unassembled WGS sequence"/>
</dbReference>
<dbReference type="STRING" id="93759.A0A1R3I1F1"/>
<accession>A0A1R3I1F1</accession>
<evidence type="ECO:0000313" key="2">
    <source>
        <dbReference type="Proteomes" id="UP000187203"/>
    </source>
</evidence>
<name>A0A1R3I1F1_9ROSI</name>
<comment type="caution">
    <text evidence="1">The sequence shown here is derived from an EMBL/GenBank/DDBJ whole genome shotgun (WGS) entry which is preliminary data.</text>
</comment>
<dbReference type="OrthoDB" id="1743228at2759"/>
<dbReference type="AlphaFoldDB" id="A0A1R3I1F1"/>
<dbReference type="EMBL" id="AWUE01019090">
    <property type="protein sequence ID" value="OMO76410.1"/>
    <property type="molecule type" value="Genomic_DNA"/>
</dbReference>
<evidence type="ECO:0000313" key="1">
    <source>
        <dbReference type="EMBL" id="OMO76410.1"/>
    </source>
</evidence>
<organism evidence="1 2">
    <name type="scientific">Corchorus olitorius</name>
    <dbReference type="NCBI Taxonomy" id="93759"/>
    <lineage>
        <taxon>Eukaryota</taxon>
        <taxon>Viridiplantae</taxon>
        <taxon>Streptophyta</taxon>
        <taxon>Embryophyta</taxon>
        <taxon>Tracheophyta</taxon>
        <taxon>Spermatophyta</taxon>
        <taxon>Magnoliopsida</taxon>
        <taxon>eudicotyledons</taxon>
        <taxon>Gunneridae</taxon>
        <taxon>Pentapetalae</taxon>
        <taxon>rosids</taxon>
        <taxon>malvids</taxon>
        <taxon>Malvales</taxon>
        <taxon>Malvaceae</taxon>
        <taxon>Grewioideae</taxon>
        <taxon>Apeibeae</taxon>
        <taxon>Corchorus</taxon>
    </lineage>
</organism>
<reference evidence="2" key="1">
    <citation type="submission" date="2013-09" db="EMBL/GenBank/DDBJ databases">
        <title>Corchorus olitorius genome sequencing.</title>
        <authorList>
            <person name="Alam M."/>
            <person name="Haque M.S."/>
            <person name="Islam M.S."/>
            <person name="Emdad E.M."/>
            <person name="Islam M.M."/>
            <person name="Ahmed B."/>
            <person name="Halim A."/>
            <person name="Hossen Q.M.M."/>
            <person name="Hossain M.Z."/>
            <person name="Ahmed R."/>
            <person name="Khan M.M."/>
            <person name="Islam R."/>
            <person name="Rashid M.M."/>
            <person name="Khan S.A."/>
            <person name="Rahman M.S."/>
            <person name="Alam M."/>
            <person name="Yahiya A.S."/>
            <person name="Khan M.S."/>
            <person name="Azam M.S."/>
            <person name="Haque T."/>
            <person name="Lashkar M.Z.H."/>
            <person name="Akhand A.I."/>
            <person name="Morshed G."/>
            <person name="Roy S."/>
            <person name="Uddin K.S."/>
            <person name="Rabeya T."/>
            <person name="Hossain A.S."/>
            <person name="Chowdhury A."/>
            <person name="Snigdha A.R."/>
            <person name="Mortoza M.S."/>
            <person name="Matin S.A."/>
            <person name="Hoque S.M.E."/>
            <person name="Islam M.K."/>
            <person name="Roy D.K."/>
            <person name="Haider R."/>
            <person name="Moosa M.M."/>
            <person name="Elias S.M."/>
            <person name="Hasan A.M."/>
            <person name="Jahan S."/>
            <person name="Shafiuddin M."/>
            <person name="Mahmood N."/>
            <person name="Shommy N.S."/>
        </authorList>
    </citation>
    <scope>NUCLEOTIDE SEQUENCE [LARGE SCALE GENOMIC DNA]</scope>
    <source>
        <strain evidence="2">cv. O-4</strain>
    </source>
</reference>
<protein>
    <submittedName>
        <fullName evidence="1">Uncharacterized protein</fullName>
    </submittedName>
</protein>
<keyword evidence="2" id="KW-1185">Reference proteome</keyword>